<keyword evidence="3" id="KW-1185">Reference proteome</keyword>
<keyword evidence="1" id="KW-1133">Transmembrane helix</keyword>
<feature type="transmembrane region" description="Helical" evidence="1">
    <location>
        <begin position="71"/>
        <end position="89"/>
    </location>
</feature>
<dbReference type="EMBL" id="JBCLYO010000001">
    <property type="protein sequence ID" value="KAL0096157.1"/>
    <property type="molecule type" value="Genomic_DNA"/>
</dbReference>
<organism evidence="2 3">
    <name type="scientific">Phycomyces blakesleeanus</name>
    <dbReference type="NCBI Taxonomy" id="4837"/>
    <lineage>
        <taxon>Eukaryota</taxon>
        <taxon>Fungi</taxon>
        <taxon>Fungi incertae sedis</taxon>
        <taxon>Mucoromycota</taxon>
        <taxon>Mucoromycotina</taxon>
        <taxon>Mucoromycetes</taxon>
        <taxon>Mucorales</taxon>
        <taxon>Phycomycetaceae</taxon>
        <taxon>Phycomyces</taxon>
    </lineage>
</organism>
<keyword evidence="1" id="KW-0472">Membrane</keyword>
<sequence length="171" mass="19828">MGSMLDKEDEILRKKQLGEKTAVPNEMEVDGRHKCFNLVVFQRHLLYYNNRLHTIINIVMIYARVLVNSDLSLHVVTETGLTLIAIIYIKFLWINKKKNVEVTFENSNGFQVGPYTTSRILDNDLVLDMCTCICIYLAQRLAYSIPSFVLWLLMTQKAKSQSYYNLEKRAG</sequence>
<reference evidence="2 3" key="1">
    <citation type="submission" date="2024-04" db="EMBL/GenBank/DDBJ databases">
        <title>Symmetric and asymmetric DNA N6-adenine methylation regulates different biological responses in Mucorales.</title>
        <authorList>
            <consortium name="Lawrence Berkeley National Laboratory"/>
            <person name="Lax C."/>
            <person name="Mondo S.J."/>
            <person name="Osorio-Concepcion M."/>
            <person name="Muszewska A."/>
            <person name="Corrochano-Luque M."/>
            <person name="Gutierrez G."/>
            <person name="Riley R."/>
            <person name="Lipzen A."/>
            <person name="Guo J."/>
            <person name="Hundley H."/>
            <person name="Amirebrahimi M."/>
            <person name="Ng V."/>
            <person name="Lorenzo-Gutierrez D."/>
            <person name="Binder U."/>
            <person name="Yang J."/>
            <person name="Song Y."/>
            <person name="Canovas D."/>
            <person name="Navarro E."/>
            <person name="Freitag M."/>
            <person name="Gabaldon T."/>
            <person name="Grigoriev I.V."/>
            <person name="Corrochano L.M."/>
            <person name="Nicolas F.E."/>
            <person name="Garre V."/>
        </authorList>
    </citation>
    <scope>NUCLEOTIDE SEQUENCE [LARGE SCALE GENOMIC DNA]</scope>
    <source>
        <strain evidence="2 3">L51</strain>
    </source>
</reference>
<comment type="caution">
    <text evidence="2">The sequence shown here is derived from an EMBL/GenBank/DDBJ whole genome shotgun (WGS) entry which is preliminary data.</text>
</comment>
<evidence type="ECO:0000313" key="2">
    <source>
        <dbReference type="EMBL" id="KAL0096157.1"/>
    </source>
</evidence>
<protein>
    <submittedName>
        <fullName evidence="2">Uncharacterized protein</fullName>
    </submittedName>
</protein>
<evidence type="ECO:0000313" key="3">
    <source>
        <dbReference type="Proteomes" id="UP001448207"/>
    </source>
</evidence>
<proteinExistence type="predicted"/>
<dbReference type="Proteomes" id="UP001448207">
    <property type="component" value="Unassembled WGS sequence"/>
</dbReference>
<name>A0ABR3BE33_PHYBL</name>
<accession>A0ABR3BE33</accession>
<evidence type="ECO:0000256" key="1">
    <source>
        <dbReference type="SAM" id="Phobius"/>
    </source>
</evidence>
<gene>
    <name evidence="2" type="ORF">J3Q64DRAFT_1816692</name>
</gene>
<keyword evidence="1" id="KW-0812">Transmembrane</keyword>